<feature type="compositionally biased region" description="Basic and acidic residues" evidence="1">
    <location>
        <begin position="66"/>
        <end position="76"/>
    </location>
</feature>
<dbReference type="InterPro" id="IPR012337">
    <property type="entry name" value="RNaseH-like_sf"/>
</dbReference>
<comment type="caution">
    <text evidence="3">The sequence shown here is derived from an EMBL/GenBank/DDBJ whole genome shotgun (WGS) entry which is preliminary data.</text>
</comment>
<dbReference type="EC" id="3.1.26.4" evidence="3"/>
<feature type="region of interest" description="Disordered" evidence="1">
    <location>
        <begin position="59"/>
        <end position="87"/>
    </location>
</feature>
<sequence length="228" mass="24523">MIEHYRLQQIAYKGERAASRRLAAAQGLSDEQALRRTLELKAGQAGLAALVDARTADQQAQASRNAARDALREQSRQRQARRHEGAASTWRAWFDGSARPNPGRCGIGARLEGPDGSVEISQPAGYGNSSEAEYRALIALLDAAVARGVSSLTVYGDSQVVIGDVSGSDFEAAPSLHDYRAAARALMARIDGLALRWIPRHKNTQADALSQRAFDDSTTSNTDAAEHP</sequence>
<dbReference type="SUPFAM" id="SSF53098">
    <property type="entry name" value="Ribonuclease H-like"/>
    <property type="match status" value="1"/>
</dbReference>
<evidence type="ECO:0000313" key="4">
    <source>
        <dbReference type="Proteomes" id="UP001596086"/>
    </source>
</evidence>
<dbReference type="PANTHER" id="PTHR46387:SF2">
    <property type="entry name" value="RIBONUCLEASE HI"/>
    <property type="match status" value="1"/>
</dbReference>
<name>A0ABW0RUS9_9BURK</name>
<organism evidence="3 4">
    <name type="scientific">Massilia aerilata</name>
    <dbReference type="NCBI Taxonomy" id="453817"/>
    <lineage>
        <taxon>Bacteria</taxon>
        <taxon>Pseudomonadati</taxon>
        <taxon>Pseudomonadota</taxon>
        <taxon>Betaproteobacteria</taxon>
        <taxon>Burkholderiales</taxon>
        <taxon>Oxalobacteraceae</taxon>
        <taxon>Telluria group</taxon>
        <taxon>Massilia</taxon>
    </lineage>
</organism>
<dbReference type="InterPro" id="IPR036397">
    <property type="entry name" value="RNaseH_sf"/>
</dbReference>
<dbReference type="Proteomes" id="UP001596086">
    <property type="component" value="Unassembled WGS sequence"/>
</dbReference>
<feature type="domain" description="RNase H type-1" evidence="2">
    <location>
        <begin position="86"/>
        <end position="215"/>
    </location>
</feature>
<evidence type="ECO:0000259" key="2">
    <source>
        <dbReference type="PROSITE" id="PS50879"/>
    </source>
</evidence>
<accession>A0ABW0RUS9</accession>
<dbReference type="RefSeq" id="WP_379766645.1">
    <property type="nucleotide sequence ID" value="NZ_JBHSMZ010000001.1"/>
</dbReference>
<feature type="region of interest" description="Disordered" evidence="1">
    <location>
        <begin position="206"/>
        <end position="228"/>
    </location>
</feature>
<reference evidence="4" key="1">
    <citation type="journal article" date="2019" name="Int. J. Syst. Evol. Microbiol.">
        <title>The Global Catalogue of Microorganisms (GCM) 10K type strain sequencing project: providing services to taxonomists for standard genome sequencing and annotation.</title>
        <authorList>
            <consortium name="The Broad Institute Genomics Platform"/>
            <consortium name="The Broad Institute Genome Sequencing Center for Infectious Disease"/>
            <person name="Wu L."/>
            <person name="Ma J."/>
        </authorList>
    </citation>
    <scope>NUCLEOTIDE SEQUENCE [LARGE SCALE GENOMIC DNA]</scope>
    <source>
        <strain evidence="4">CGMCC 4.5798</strain>
    </source>
</reference>
<keyword evidence="3" id="KW-0378">Hydrolase</keyword>
<protein>
    <submittedName>
        <fullName evidence="3">Ribonuclease HI family protein</fullName>
        <ecNumber evidence="3">3.1.26.4</ecNumber>
    </submittedName>
</protein>
<evidence type="ECO:0000256" key="1">
    <source>
        <dbReference type="SAM" id="MobiDB-lite"/>
    </source>
</evidence>
<dbReference type="Pfam" id="PF13456">
    <property type="entry name" value="RVT_3"/>
    <property type="match status" value="1"/>
</dbReference>
<dbReference type="Gene3D" id="3.30.420.10">
    <property type="entry name" value="Ribonuclease H-like superfamily/Ribonuclease H"/>
    <property type="match status" value="1"/>
</dbReference>
<dbReference type="GO" id="GO:0004523">
    <property type="term" value="F:RNA-DNA hybrid ribonuclease activity"/>
    <property type="evidence" value="ECO:0007669"/>
    <property type="project" value="UniProtKB-EC"/>
</dbReference>
<dbReference type="EMBL" id="JBHSMZ010000001">
    <property type="protein sequence ID" value="MFC5547415.1"/>
    <property type="molecule type" value="Genomic_DNA"/>
</dbReference>
<feature type="compositionally biased region" description="Polar residues" evidence="1">
    <location>
        <begin position="216"/>
        <end position="228"/>
    </location>
</feature>
<dbReference type="InterPro" id="IPR002156">
    <property type="entry name" value="RNaseH_domain"/>
</dbReference>
<proteinExistence type="predicted"/>
<dbReference type="PANTHER" id="PTHR46387">
    <property type="entry name" value="POLYNUCLEOTIDYL TRANSFERASE, RIBONUCLEASE H-LIKE SUPERFAMILY PROTEIN"/>
    <property type="match status" value="1"/>
</dbReference>
<gene>
    <name evidence="3" type="ORF">ACFPO9_02660</name>
</gene>
<dbReference type="PROSITE" id="PS50879">
    <property type="entry name" value="RNASE_H_1"/>
    <property type="match status" value="1"/>
</dbReference>
<evidence type="ECO:0000313" key="3">
    <source>
        <dbReference type="EMBL" id="MFC5547415.1"/>
    </source>
</evidence>
<dbReference type="CDD" id="cd09279">
    <property type="entry name" value="RNase_HI_like"/>
    <property type="match status" value="1"/>
</dbReference>
<keyword evidence="4" id="KW-1185">Reference proteome</keyword>